<dbReference type="SMART" id="SM00749">
    <property type="entry name" value="BON"/>
    <property type="match status" value="3"/>
</dbReference>
<reference evidence="4" key="1">
    <citation type="submission" date="2016-12" db="EMBL/GenBank/DDBJ databases">
        <title>Comparative genomics of four Isosphaeraceae planctomycetes: a common pool of plasmids and glycoside hydrolase genes.</title>
        <authorList>
            <person name="Ivanova A."/>
        </authorList>
    </citation>
    <scope>NUCLEOTIDE SEQUENCE [LARGE SCALE GENOMIC DNA]</scope>
    <source>
        <strain evidence="4">PX4</strain>
    </source>
</reference>
<dbReference type="Pfam" id="PF04972">
    <property type="entry name" value="BON"/>
    <property type="match status" value="3"/>
</dbReference>
<dbReference type="STRING" id="1387353.BSF38_02018"/>
<sequence length="217" mass="23758">MKDDKELQRDVLDELQWEPSVDAAEIGVTARDGVVTFTGCVPTYAEKVAAERVAKRIHGVKAVANDIEVRPIGTGERTDTEIAQAAVNALRWTSTVPGERVKVAVSKGWITLDGDVDWCYQKEAAEKAVHSQIGVRGVINQITIKPRASASDVKSRIEAAFRRSAELDAMKVQVETHDGKVTLRGDVRSWAERQEAERTAWSAPGVVQVEDLITVSP</sequence>
<evidence type="ECO:0000256" key="1">
    <source>
        <dbReference type="ARBA" id="ARBA00022729"/>
    </source>
</evidence>
<keyword evidence="4" id="KW-1185">Reference proteome</keyword>
<feature type="domain" description="BON" evidence="2">
    <location>
        <begin position="3"/>
        <end position="71"/>
    </location>
</feature>
<dbReference type="InterPro" id="IPR014004">
    <property type="entry name" value="Transpt-assoc_nodulatn_dom_bac"/>
</dbReference>
<accession>A0A1U7CNR3</accession>
<dbReference type="PROSITE" id="PS50914">
    <property type="entry name" value="BON"/>
    <property type="match status" value="3"/>
</dbReference>
<evidence type="ECO:0000313" key="4">
    <source>
        <dbReference type="Proteomes" id="UP000186309"/>
    </source>
</evidence>
<dbReference type="OrthoDB" id="870892at2"/>
<evidence type="ECO:0000313" key="3">
    <source>
        <dbReference type="EMBL" id="APW60546.1"/>
    </source>
</evidence>
<dbReference type="Gene3D" id="3.30.1340.30">
    <property type="match status" value="3"/>
</dbReference>
<dbReference type="KEGG" id="pbor:BSF38_02018"/>
<proteinExistence type="predicted"/>
<feature type="domain" description="BON" evidence="2">
    <location>
        <begin position="78"/>
        <end position="146"/>
    </location>
</feature>
<dbReference type="InterPro" id="IPR007055">
    <property type="entry name" value="BON_dom"/>
</dbReference>
<gene>
    <name evidence="3" type="primary">osmY</name>
    <name evidence="3" type="ORF">BSF38_02018</name>
</gene>
<dbReference type="PANTHER" id="PTHR34606">
    <property type="entry name" value="BON DOMAIN-CONTAINING PROTEIN"/>
    <property type="match status" value="1"/>
</dbReference>
<dbReference type="InterPro" id="IPR051686">
    <property type="entry name" value="Lipoprotein_DolP"/>
</dbReference>
<name>A0A1U7CNR3_9BACT</name>
<evidence type="ECO:0000259" key="2">
    <source>
        <dbReference type="PROSITE" id="PS50914"/>
    </source>
</evidence>
<feature type="domain" description="BON" evidence="2">
    <location>
        <begin position="149"/>
        <end position="217"/>
    </location>
</feature>
<dbReference type="EMBL" id="CP019082">
    <property type="protein sequence ID" value="APW60546.1"/>
    <property type="molecule type" value="Genomic_DNA"/>
</dbReference>
<dbReference type="RefSeq" id="WP_076345274.1">
    <property type="nucleotide sequence ID" value="NZ_CP019082.1"/>
</dbReference>
<dbReference type="PANTHER" id="PTHR34606:SF4">
    <property type="entry name" value="OUTER MEMBRANE LIPOPROTEIN DOLP"/>
    <property type="match status" value="1"/>
</dbReference>
<dbReference type="Proteomes" id="UP000186309">
    <property type="component" value="Chromosome"/>
</dbReference>
<dbReference type="AlphaFoldDB" id="A0A1U7CNR3"/>
<protein>
    <submittedName>
        <fullName evidence="3">Osmotically-inducible protein Y</fullName>
    </submittedName>
</protein>
<organism evidence="3 4">
    <name type="scientific">Paludisphaera borealis</name>
    <dbReference type="NCBI Taxonomy" id="1387353"/>
    <lineage>
        <taxon>Bacteria</taxon>
        <taxon>Pseudomonadati</taxon>
        <taxon>Planctomycetota</taxon>
        <taxon>Planctomycetia</taxon>
        <taxon>Isosphaerales</taxon>
        <taxon>Isosphaeraceae</taxon>
        <taxon>Paludisphaera</taxon>
    </lineage>
</organism>
<keyword evidence="1" id="KW-0732">Signal</keyword>